<sequence length="572" mass="61954">MAGGIEAGGNSLATTRRKQLAGQSGWAGLVQNRKVFLIAVFASLGGLLYGYNQGVFSGVLAMQSFKDRMGDAVINPNTKGWMVAILELGAWLGVLLTGKQLSFLDDLRLFIMAISMKPDTIAKAVVVFCVGVVVQTAAMQPSSIYGGRFVTGLGVGSLSMAVPLYNAEIAPPEVRGSLVALQQLAITFGIMISFWIDYGTNYIGGTGAGQREAAWRIPLALQLVPAIILGLGILFMPFSPRWLVNQGRDDEAVTVLSSARGLSPDDDLVQLEFLEIKAQYLFEKETSEIRFPEYQDGSFGSNFKLGLQGYLSLLSERHLLFRVVVGSLTMFFQQWTGVNAILYYAPTIFESLGLTSNAISLLATGVVGIAMFLATIPAVIWVDKTGRKPVLVSGAFLMAFCHIIVAILTGLFKDSWSTHSAAGWAACVFVWIFAIGFGYSWGPCAWILVAEIWPLSVRGKGISIAASSNWMNNFIVGQVTPTMLEHISFGTFVFFGVFSFLGGLFILFFVPETKGLTLEEMDDVFGSSTRMAAEDQKRQDDIYKRLGLIDGTTGGKHPASHDEKSSVGHHSD</sequence>
<proteinExistence type="predicted"/>
<accession>A0ACD3BDY8</accession>
<name>A0ACD3BDY8_9AGAR</name>
<keyword evidence="2" id="KW-1185">Reference proteome</keyword>
<dbReference type="Proteomes" id="UP000308600">
    <property type="component" value="Unassembled WGS sequence"/>
</dbReference>
<reference evidence="1 2" key="1">
    <citation type="journal article" date="2019" name="Nat. Ecol. Evol.">
        <title>Megaphylogeny resolves global patterns of mushroom evolution.</title>
        <authorList>
            <person name="Varga T."/>
            <person name="Krizsan K."/>
            <person name="Foldi C."/>
            <person name="Dima B."/>
            <person name="Sanchez-Garcia M."/>
            <person name="Sanchez-Ramirez S."/>
            <person name="Szollosi G.J."/>
            <person name="Szarkandi J.G."/>
            <person name="Papp V."/>
            <person name="Albert L."/>
            <person name="Andreopoulos W."/>
            <person name="Angelini C."/>
            <person name="Antonin V."/>
            <person name="Barry K.W."/>
            <person name="Bougher N.L."/>
            <person name="Buchanan P."/>
            <person name="Buyck B."/>
            <person name="Bense V."/>
            <person name="Catcheside P."/>
            <person name="Chovatia M."/>
            <person name="Cooper J."/>
            <person name="Damon W."/>
            <person name="Desjardin D."/>
            <person name="Finy P."/>
            <person name="Geml J."/>
            <person name="Haridas S."/>
            <person name="Hughes K."/>
            <person name="Justo A."/>
            <person name="Karasinski D."/>
            <person name="Kautmanova I."/>
            <person name="Kiss B."/>
            <person name="Kocsube S."/>
            <person name="Kotiranta H."/>
            <person name="LaButti K.M."/>
            <person name="Lechner B.E."/>
            <person name="Liimatainen K."/>
            <person name="Lipzen A."/>
            <person name="Lukacs Z."/>
            <person name="Mihaltcheva S."/>
            <person name="Morgado L.N."/>
            <person name="Niskanen T."/>
            <person name="Noordeloos M.E."/>
            <person name="Ohm R.A."/>
            <person name="Ortiz-Santana B."/>
            <person name="Ovrebo C."/>
            <person name="Racz N."/>
            <person name="Riley R."/>
            <person name="Savchenko A."/>
            <person name="Shiryaev A."/>
            <person name="Soop K."/>
            <person name="Spirin V."/>
            <person name="Szebenyi C."/>
            <person name="Tomsovsky M."/>
            <person name="Tulloss R.E."/>
            <person name="Uehling J."/>
            <person name="Grigoriev I.V."/>
            <person name="Vagvolgyi C."/>
            <person name="Papp T."/>
            <person name="Martin F.M."/>
            <person name="Miettinen O."/>
            <person name="Hibbett D.S."/>
            <person name="Nagy L.G."/>
        </authorList>
    </citation>
    <scope>NUCLEOTIDE SEQUENCE [LARGE SCALE GENOMIC DNA]</scope>
    <source>
        <strain evidence="1 2">NL-1719</strain>
    </source>
</reference>
<protein>
    <submittedName>
        <fullName evidence="1">General substrate transporter</fullName>
    </submittedName>
</protein>
<evidence type="ECO:0000313" key="2">
    <source>
        <dbReference type="Proteomes" id="UP000308600"/>
    </source>
</evidence>
<evidence type="ECO:0000313" key="1">
    <source>
        <dbReference type="EMBL" id="TFK75217.1"/>
    </source>
</evidence>
<organism evidence="1 2">
    <name type="scientific">Pluteus cervinus</name>
    <dbReference type="NCBI Taxonomy" id="181527"/>
    <lineage>
        <taxon>Eukaryota</taxon>
        <taxon>Fungi</taxon>
        <taxon>Dikarya</taxon>
        <taxon>Basidiomycota</taxon>
        <taxon>Agaricomycotina</taxon>
        <taxon>Agaricomycetes</taxon>
        <taxon>Agaricomycetidae</taxon>
        <taxon>Agaricales</taxon>
        <taxon>Pluteineae</taxon>
        <taxon>Pluteaceae</taxon>
        <taxon>Pluteus</taxon>
    </lineage>
</organism>
<dbReference type="EMBL" id="ML208264">
    <property type="protein sequence ID" value="TFK75217.1"/>
    <property type="molecule type" value="Genomic_DNA"/>
</dbReference>
<gene>
    <name evidence="1" type="ORF">BDN72DRAFT_892559</name>
</gene>